<gene>
    <name evidence="1" type="ORF">NDK47_11480</name>
</gene>
<name>A0ABY4WLW5_9BACL</name>
<organism evidence="1 2">
    <name type="scientific">Brevibacillus ruminantium</name>
    <dbReference type="NCBI Taxonomy" id="2950604"/>
    <lineage>
        <taxon>Bacteria</taxon>
        <taxon>Bacillati</taxon>
        <taxon>Bacillota</taxon>
        <taxon>Bacilli</taxon>
        <taxon>Bacillales</taxon>
        <taxon>Paenibacillaceae</taxon>
        <taxon>Brevibacillus</taxon>
    </lineage>
</organism>
<proteinExistence type="predicted"/>
<dbReference type="EMBL" id="CP098755">
    <property type="protein sequence ID" value="USG67854.1"/>
    <property type="molecule type" value="Genomic_DNA"/>
</dbReference>
<evidence type="ECO:0000313" key="2">
    <source>
        <dbReference type="Proteomes" id="UP001056500"/>
    </source>
</evidence>
<dbReference type="RefSeq" id="WP_251874947.1">
    <property type="nucleotide sequence ID" value="NZ_CP098755.1"/>
</dbReference>
<accession>A0ABY4WLW5</accession>
<sequence>MKRKITVIIVFIIAVSGIFFAIDRMKYTSFEEIILSKIGKDDAVTIHIERYSDNKRLSIKDAALVEKILTDFSRMELKKSNHTKQSGSYAIRIYSNKSSMFGVEILQNKNFIWITLDNESNVYQIVNDFDPLKIIENVNFN</sequence>
<protein>
    <submittedName>
        <fullName evidence="1">Uncharacterized protein</fullName>
    </submittedName>
</protein>
<keyword evidence="2" id="KW-1185">Reference proteome</keyword>
<evidence type="ECO:0000313" key="1">
    <source>
        <dbReference type="EMBL" id="USG67854.1"/>
    </source>
</evidence>
<reference evidence="1" key="1">
    <citation type="submission" date="2022-06" db="EMBL/GenBank/DDBJ databases">
        <title>Genome sequencing of Brevibacillus sp. BB3-R1.</title>
        <authorList>
            <person name="Heo J."/>
            <person name="Lee D."/>
            <person name="Won M."/>
            <person name="Han B.-H."/>
            <person name="Hong S.-B."/>
            <person name="Kwon S.-W."/>
        </authorList>
    </citation>
    <scope>NUCLEOTIDE SEQUENCE</scope>
    <source>
        <strain evidence="1">BB3-R1</strain>
    </source>
</reference>
<dbReference type="Proteomes" id="UP001056500">
    <property type="component" value="Chromosome"/>
</dbReference>